<dbReference type="EMBL" id="SRXU01000005">
    <property type="protein sequence ID" value="TGX41551.1"/>
    <property type="molecule type" value="Genomic_DNA"/>
</dbReference>
<evidence type="ECO:0000256" key="1">
    <source>
        <dbReference type="ARBA" id="ARBA00022801"/>
    </source>
</evidence>
<dbReference type="PANTHER" id="PTHR35561">
    <property type="entry name" value="RNA 2',3'-CYCLIC PHOSPHODIESTERASE"/>
    <property type="match status" value="1"/>
</dbReference>
<dbReference type="Pfam" id="PF13563">
    <property type="entry name" value="2_5_RNA_ligase2"/>
    <property type="match status" value="1"/>
</dbReference>
<evidence type="ECO:0000313" key="2">
    <source>
        <dbReference type="EMBL" id="TGX41551.1"/>
    </source>
</evidence>
<name>A0A4S1WEV5_9SPHN</name>
<dbReference type="RefSeq" id="WP_135985638.1">
    <property type="nucleotide sequence ID" value="NZ_JAASQM010000003.1"/>
</dbReference>
<dbReference type="AlphaFoldDB" id="A0A4S1WEV5"/>
<accession>A0A4S1WEV5</accession>
<keyword evidence="3" id="KW-1185">Reference proteome</keyword>
<dbReference type="SUPFAM" id="SSF55144">
    <property type="entry name" value="LigT-like"/>
    <property type="match status" value="1"/>
</dbReference>
<evidence type="ECO:0008006" key="4">
    <source>
        <dbReference type="Google" id="ProtNLM"/>
    </source>
</evidence>
<reference evidence="2 3" key="1">
    <citation type="submission" date="2019-04" db="EMBL/GenBank/DDBJ databases">
        <title>Sphingomonas psychrotolerans sp. nov., isolated from soil in the Tianshan Mountains, Xinjiang, China.</title>
        <authorList>
            <person name="Luo Y."/>
            <person name="Sheng H."/>
        </authorList>
    </citation>
    <scope>NUCLEOTIDE SEQUENCE [LARGE SCALE GENOMIC DNA]</scope>
    <source>
        <strain evidence="2 3">KIS18-15</strain>
    </source>
</reference>
<proteinExistence type="predicted"/>
<sequence length="185" mass="20825">MMFPTTGESVSGQQLRRDDQMLYFMIKPDPGAARAMDALRRQHDMARKYAVERFHITLLPFGDIRLISPETVDRIRHAAASLQAEPFEVALNRISGNALVGGRTQALRAFQRLLVARLGAFGIEIPDYAFHPHASLTYEEWQQRNIPVPPIAWQARQLLLINSVHGKGHAVVGSWELTARQGSLF</sequence>
<keyword evidence="1" id="KW-0378">Hydrolase</keyword>
<dbReference type="OrthoDB" id="7770344at2"/>
<dbReference type="PANTHER" id="PTHR35561:SF1">
    <property type="entry name" value="RNA 2',3'-CYCLIC PHOSPHODIESTERASE"/>
    <property type="match status" value="1"/>
</dbReference>
<dbReference type="GO" id="GO:0004113">
    <property type="term" value="F:2',3'-cyclic-nucleotide 3'-phosphodiesterase activity"/>
    <property type="evidence" value="ECO:0007669"/>
    <property type="project" value="InterPro"/>
</dbReference>
<dbReference type="InterPro" id="IPR009097">
    <property type="entry name" value="Cyclic_Pdiesterase"/>
</dbReference>
<dbReference type="InterPro" id="IPR004175">
    <property type="entry name" value="RNA_CPDase"/>
</dbReference>
<protein>
    <recommendedName>
        <fullName evidence="4">2'-5' RNA ligase</fullName>
    </recommendedName>
</protein>
<dbReference type="GO" id="GO:0008664">
    <property type="term" value="F:RNA 2',3'-cyclic 3'-phosphodiesterase activity"/>
    <property type="evidence" value="ECO:0007669"/>
    <property type="project" value="InterPro"/>
</dbReference>
<comment type="caution">
    <text evidence="2">The sequence shown here is derived from an EMBL/GenBank/DDBJ whole genome shotgun (WGS) entry which is preliminary data.</text>
</comment>
<dbReference type="Gene3D" id="3.90.1140.10">
    <property type="entry name" value="Cyclic phosphodiesterase"/>
    <property type="match status" value="1"/>
</dbReference>
<dbReference type="Proteomes" id="UP000309848">
    <property type="component" value="Unassembled WGS sequence"/>
</dbReference>
<evidence type="ECO:0000313" key="3">
    <source>
        <dbReference type="Proteomes" id="UP000309848"/>
    </source>
</evidence>
<organism evidence="2 3">
    <name type="scientific">Sphingomonas naasensis</name>
    <dbReference type="NCBI Taxonomy" id="1344951"/>
    <lineage>
        <taxon>Bacteria</taxon>
        <taxon>Pseudomonadati</taxon>
        <taxon>Pseudomonadota</taxon>
        <taxon>Alphaproteobacteria</taxon>
        <taxon>Sphingomonadales</taxon>
        <taxon>Sphingomonadaceae</taxon>
        <taxon>Sphingomonas</taxon>
    </lineage>
</organism>
<gene>
    <name evidence="2" type="ORF">E5A74_13120</name>
</gene>